<dbReference type="GO" id="GO:0000976">
    <property type="term" value="F:transcription cis-regulatory region binding"/>
    <property type="evidence" value="ECO:0007669"/>
    <property type="project" value="TreeGrafter"/>
</dbReference>
<keyword evidence="2" id="KW-0539">Nucleus</keyword>
<dbReference type="InterPro" id="IPR036864">
    <property type="entry name" value="Zn2-C6_fun-type_DNA-bd_sf"/>
</dbReference>
<accession>A0AAV9XD02</accession>
<evidence type="ECO:0000259" key="4">
    <source>
        <dbReference type="PROSITE" id="PS50048"/>
    </source>
</evidence>
<dbReference type="PROSITE" id="PS50048">
    <property type="entry name" value="ZN2_CY6_FUNGAL_2"/>
    <property type="match status" value="1"/>
</dbReference>
<evidence type="ECO:0000313" key="6">
    <source>
        <dbReference type="Proteomes" id="UP001365542"/>
    </source>
</evidence>
<dbReference type="PANTHER" id="PTHR37534:SF47">
    <property type="entry name" value="ZN(2)-C6 FUNGAL-TYPE DOMAIN-CONTAINING PROTEIN"/>
    <property type="match status" value="1"/>
</dbReference>
<dbReference type="InterPro" id="IPR021858">
    <property type="entry name" value="Fun_TF"/>
</dbReference>
<feature type="compositionally biased region" description="Low complexity" evidence="3">
    <location>
        <begin position="166"/>
        <end position="179"/>
    </location>
</feature>
<dbReference type="PANTHER" id="PTHR37534">
    <property type="entry name" value="TRANSCRIPTIONAL ACTIVATOR PROTEIN UGA3"/>
    <property type="match status" value="1"/>
</dbReference>
<reference evidence="5 6" key="1">
    <citation type="submission" date="2019-10" db="EMBL/GenBank/DDBJ databases">
        <authorList>
            <person name="Palmer J.M."/>
        </authorList>
    </citation>
    <scope>NUCLEOTIDE SEQUENCE [LARGE SCALE GENOMIC DNA]</scope>
    <source>
        <strain evidence="5 6">TWF694</strain>
    </source>
</reference>
<feature type="region of interest" description="Disordered" evidence="3">
    <location>
        <begin position="122"/>
        <end position="179"/>
    </location>
</feature>
<dbReference type="Pfam" id="PF11951">
    <property type="entry name" value="Fungal_trans_2"/>
    <property type="match status" value="1"/>
</dbReference>
<keyword evidence="6" id="KW-1185">Reference proteome</keyword>
<comment type="caution">
    <text evidence="5">The sequence shown here is derived from an EMBL/GenBank/DDBJ whole genome shotgun (WGS) entry which is preliminary data.</text>
</comment>
<feature type="region of interest" description="Disordered" evidence="3">
    <location>
        <begin position="745"/>
        <end position="769"/>
    </location>
</feature>
<organism evidence="5 6">
    <name type="scientific">Orbilia ellipsospora</name>
    <dbReference type="NCBI Taxonomy" id="2528407"/>
    <lineage>
        <taxon>Eukaryota</taxon>
        <taxon>Fungi</taxon>
        <taxon>Dikarya</taxon>
        <taxon>Ascomycota</taxon>
        <taxon>Pezizomycotina</taxon>
        <taxon>Orbiliomycetes</taxon>
        <taxon>Orbiliales</taxon>
        <taxon>Orbiliaceae</taxon>
        <taxon>Orbilia</taxon>
    </lineage>
</organism>
<comment type="subcellular location">
    <subcellularLocation>
        <location evidence="1">Nucleus</location>
    </subcellularLocation>
</comment>
<feature type="domain" description="Zn(2)-C6 fungal-type" evidence="4">
    <location>
        <begin position="79"/>
        <end position="107"/>
    </location>
</feature>
<dbReference type="SUPFAM" id="SSF57701">
    <property type="entry name" value="Zn2/Cys6 DNA-binding domain"/>
    <property type="match status" value="1"/>
</dbReference>
<evidence type="ECO:0000313" key="5">
    <source>
        <dbReference type="EMBL" id="KAK6537798.1"/>
    </source>
</evidence>
<dbReference type="Proteomes" id="UP001365542">
    <property type="component" value="Unassembled WGS sequence"/>
</dbReference>
<dbReference type="AlphaFoldDB" id="A0AAV9XD02"/>
<sequence length="799" mass="88645">MAVILDHSVALQPHLLDMSSSPFPPSFSFPSNIESSPMPPARSKSKSQPGTSATTAAGQSAGVVVAGVTKPKQSKSRNGCVTCKAKRLKCDETKPTCLQCEKRGVPCGGYKKDFKWRAFEESDLSGKASKSRPKPLSSTPAKHRRAISSGPSSPALSEASLGSVHSPLQSPLPLTPLNTQFDAPSTPPLHQLYASSMYSIGNLEDSYIPNPPFSGAEVPRSHPVYMDEERRASISPRLEDLLIPGSVLNRPIPLPDCIDYSQDVSYQPTGMDIGVAMSVDDEQVEEIPRNLLDGGWSLATISGSSDPTSYQNLSDIFRRPRVEIDSPEMLILHFDKQTCGIMSIKDGPTENPWRTLIWPLATQIPALRHAIYSMTAFHMSHSRPEMRMQGMEHMKNSIRHLAAGLGSGEILPEAALATTLSLAFAEEWDRHISTGIEHLRGAKILMNQALIRYQHYPVNSIEISRLRFLYNVWVYIDVLARLTSTDDDESHSFESISPLLTAPMMMSSEVDPLMGCATTLFPLIGRCASLAKRVRKNKKNNVTIISAALELKTAIENWQPDAVYEPIEDQTSNIDHCMQTAEAYRWAALLYLHQTVPEIPSPSSHELAEKVMCTIASIPTSSRTCIVHAFPLLAAGCEAVGEEERGWIEKRWSDLMQRLWIGNIDRAWDIVREIWNRRDNYMNEKQTTSLVPDMEYNIRPQLSSNGNTPAPSGIEDPTMYLDFQKLNDELNGLASQHDMMWGAGVASDISGSEPRRSSPPPGSRVKGLEMDEWDYETSIRGRLSWVGLCAEWQWEIFIG</sequence>
<dbReference type="PROSITE" id="PS00463">
    <property type="entry name" value="ZN2_CY6_FUNGAL_1"/>
    <property type="match status" value="1"/>
</dbReference>
<dbReference type="CDD" id="cd00067">
    <property type="entry name" value="GAL4"/>
    <property type="match status" value="1"/>
</dbReference>
<dbReference type="SMART" id="SM00066">
    <property type="entry name" value="GAL4"/>
    <property type="match status" value="1"/>
</dbReference>
<proteinExistence type="predicted"/>
<dbReference type="GO" id="GO:0045944">
    <property type="term" value="P:positive regulation of transcription by RNA polymerase II"/>
    <property type="evidence" value="ECO:0007669"/>
    <property type="project" value="TreeGrafter"/>
</dbReference>
<dbReference type="Pfam" id="PF00172">
    <property type="entry name" value="Zn_clus"/>
    <property type="match status" value="1"/>
</dbReference>
<gene>
    <name evidence="5" type="ORF">TWF694_010704</name>
</gene>
<dbReference type="GO" id="GO:0005634">
    <property type="term" value="C:nucleus"/>
    <property type="evidence" value="ECO:0007669"/>
    <property type="project" value="UniProtKB-SubCell"/>
</dbReference>
<dbReference type="GO" id="GO:0000981">
    <property type="term" value="F:DNA-binding transcription factor activity, RNA polymerase II-specific"/>
    <property type="evidence" value="ECO:0007669"/>
    <property type="project" value="InterPro"/>
</dbReference>
<dbReference type="EMBL" id="JAVHJO010000008">
    <property type="protein sequence ID" value="KAK6537798.1"/>
    <property type="molecule type" value="Genomic_DNA"/>
</dbReference>
<dbReference type="GO" id="GO:0008270">
    <property type="term" value="F:zinc ion binding"/>
    <property type="evidence" value="ECO:0007669"/>
    <property type="project" value="InterPro"/>
</dbReference>
<dbReference type="InterPro" id="IPR001138">
    <property type="entry name" value="Zn2Cys6_DnaBD"/>
</dbReference>
<evidence type="ECO:0000256" key="2">
    <source>
        <dbReference type="ARBA" id="ARBA00023242"/>
    </source>
</evidence>
<evidence type="ECO:0000256" key="1">
    <source>
        <dbReference type="ARBA" id="ARBA00004123"/>
    </source>
</evidence>
<evidence type="ECO:0000256" key="3">
    <source>
        <dbReference type="SAM" id="MobiDB-lite"/>
    </source>
</evidence>
<feature type="region of interest" description="Disordered" evidence="3">
    <location>
        <begin position="27"/>
        <end position="59"/>
    </location>
</feature>
<feature type="compositionally biased region" description="Low complexity" evidence="3">
    <location>
        <begin position="50"/>
        <end position="59"/>
    </location>
</feature>
<protein>
    <recommendedName>
        <fullName evidence="4">Zn(2)-C6 fungal-type domain-containing protein</fullName>
    </recommendedName>
</protein>
<name>A0AAV9XD02_9PEZI</name>
<dbReference type="Gene3D" id="4.10.240.10">
    <property type="entry name" value="Zn(2)-C6 fungal-type DNA-binding domain"/>
    <property type="match status" value="1"/>
</dbReference>